<dbReference type="InterPro" id="IPR003593">
    <property type="entry name" value="AAA+_ATPase"/>
</dbReference>
<evidence type="ECO:0000256" key="5">
    <source>
        <dbReference type="ARBA" id="ARBA00022885"/>
    </source>
</evidence>
<evidence type="ECO:0000256" key="3">
    <source>
        <dbReference type="ARBA" id="ARBA00022741"/>
    </source>
</evidence>
<dbReference type="InterPro" id="IPR050086">
    <property type="entry name" value="MetN_ABC_transporter-like"/>
</dbReference>
<comment type="caution">
    <text evidence="9">The sequence shown here is derived from an EMBL/GenBank/DDBJ whole genome shotgun (WGS) entry which is preliminary data.</text>
</comment>
<dbReference type="OrthoDB" id="9802264at2"/>
<dbReference type="InterPro" id="IPR012693">
    <property type="entry name" value="ABC_transpr_PhnC"/>
</dbReference>
<evidence type="ECO:0000256" key="7">
    <source>
        <dbReference type="ARBA" id="ARBA00023136"/>
    </source>
</evidence>
<keyword evidence="6" id="KW-1278">Translocase</keyword>
<dbReference type="RefSeq" id="WP_123808226.1">
    <property type="nucleotide sequence ID" value="NZ_RKRK01000004.1"/>
</dbReference>
<dbReference type="InterPro" id="IPR027417">
    <property type="entry name" value="P-loop_NTPase"/>
</dbReference>
<evidence type="ECO:0000313" key="10">
    <source>
        <dbReference type="Proteomes" id="UP000277108"/>
    </source>
</evidence>
<dbReference type="InterPro" id="IPR003439">
    <property type="entry name" value="ABC_transporter-like_ATP-bd"/>
</dbReference>
<dbReference type="SMART" id="SM00382">
    <property type="entry name" value="AAA"/>
    <property type="match status" value="1"/>
</dbReference>
<keyword evidence="1" id="KW-0813">Transport</keyword>
<evidence type="ECO:0000256" key="4">
    <source>
        <dbReference type="ARBA" id="ARBA00022840"/>
    </source>
</evidence>
<dbReference type="PROSITE" id="PS00211">
    <property type="entry name" value="ABC_TRANSPORTER_1"/>
    <property type="match status" value="1"/>
</dbReference>
<organism evidence="9 10">
    <name type="scientific">Abyssicoccus albus</name>
    <dbReference type="NCBI Taxonomy" id="1817405"/>
    <lineage>
        <taxon>Bacteria</taxon>
        <taxon>Bacillati</taxon>
        <taxon>Bacillota</taxon>
        <taxon>Bacilli</taxon>
        <taxon>Bacillales</taxon>
        <taxon>Abyssicoccaceae</taxon>
    </lineage>
</organism>
<gene>
    <name evidence="9" type="ORF">EDD62_1511</name>
</gene>
<dbReference type="PROSITE" id="PS50893">
    <property type="entry name" value="ABC_TRANSPORTER_2"/>
    <property type="match status" value="1"/>
</dbReference>
<proteinExistence type="predicted"/>
<keyword evidence="4 9" id="KW-0067">ATP-binding</keyword>
<dbReference type="CDD" id="cd03256">
    <property type="entry name" value="ABC_PhnC_transporter"/>
    <property type="match status" value="1"/>
</dbReference>
<dbReference type="EMBL" id="RKRK01000004">
    <property type="protein sequence ID" value="RPF55186.1"/>
    <property type="molecule type" value="Genomic_DNA"/>
</dbReference>
<accession>A0A3N5BBN4</accession>
<dbReference type="SUPFAM" id="SSF52540">
    <property type="entry name" value="P-loop containing nucleoside triphosphate hydrolases"/>
    <property type="match status" value="1"/>
</dbReference>
<dbReference type="PANTHER" id="PTHR43166:SF6">
    <property type="entry name" value="PHOSPHONATES IMPORT ATP-BINDING PROTEIN PHNC"/>
    <property type="match status" value="1"/>
</dbReference>
<dbReference type="Proteomes" id="UP000277108">
    <property type="component" value="Unassembled WGS sequence"/>
</dbReference>
<name>A0A3N5BBN4_9BACL</name>
<keyword evidence="7" id="KW-0472">Membrane</keyword>
<keyword evidence="10" id="KW-1185">Reference proteome</keyword>
<dbReference type="GO" id="GO:0005524">
    <property type="term" value="F:ATP binding"/>
    <property type="evidence" value="ECO:0007669"/>
    <property type="project" value="UniProtKB-KW"/>
</dbReference>
<evidence type="ECO:0000256" key="6">
    <source>
        <dbReference type="ARBA" id="ARBA00022967"/>
    </source>
</evidence>
<evidence type="ECO:0000256" key="2">
    <source>
        <dbReference type="ARBA" id="ARBA00022475"/>
    </source>
</evidence>
<dbReference type="GO" id="GO:0016020">
    <property type="term" value="C:membrane"/>
    <property type="evidence" value="ECO:0007669"/>
    <property type="project" value="InterPro"/>
</dbReference>
<dbReference type="GO" id="GO:0016887">
    <property type="term" value="F:ATP hydrolysis activity"/>
    <property type="evidence" value="ECO:0007669"/>
    <property type="project" value="InterPro"/>
</dbReference>
<protein>
    <submittedName>
        <fullName evidence="9">Phosphonate transport system ATP-binding protein</fullName>
    </submittedName>
</protein>
<dbReference type="AlphaFoldDB" id="A0A3N5BBN4"/>
<dbReference type="Pfam" id="PF00005">
    <property type="entry name" value="ABC_tran"/>
    <property type="match status" value="1"/>
</dbReference>
<keyword evidence="3" id="KW-0547">Nucleotide-binding</keyword>
<evidence type="ECO:0000256" key="1">
    <source>
        <dbReference type="ARBA" id="ARBA00022448"/>
    </source>
</evidence>
<keyword evidence="2" id="KW-1003">Cell membrane</keyword>
<sequence length="260" mass="28969">MSQIEFHNVSKIYPNGHIGLKDINLSIDEGEFVIVVGLSGAGKSTLLRSINRLHDVTSGDIIISGESITKAKGKKLLEIRRNIGMIFQTFNLVKRSSVLKNVLSGRVGYHSTWKMILGLFPKKDKIIALEALDRVNILEKAHDRADSLSGGQQQRVSIARALSQQPKIILADEPTASLDPKTTRQVMNDLKRINEDMGITIIINLHFIDLALEYGERIIGMRDGKVVYDDLKVNTSEEDFETIYGRSIESSETLGDNSHE</sequence>
<dbReference type="PANTHER" id="PTHR43166">
    <property type="entry name" value="AMINO ACID IMPORT ATP-BINDING PROTEIN"/>
    <property type="match status" value="1"/>
</dbReference>
<dbReference type="Gene3D" id="3.40.50.300">
    <property type="entry name" value="P-loop containing nucleotide triphosphate hydrolases"/>
    <property type="match status" value="1"/>
</dbReference>
<feature type="domain" description="ABC transporter" evidence="8">
    <location>
        <begin position="4"/>
        <end position="248"/>
    </location>
</feature>
<keyword evidence="5" id="KW-0918">Phosphonate transport</keyword>
<evidence type="ECO:0000313" key="9">
    <source>
        <dbReference type="EMBL" id="RPF55186.1"/>
    </source>
</evidence>
<reference evidence="9 10" key="1">
    <citation type="submission" date="2018-11" db="EMBL/GenBank/DDBJ databases">
        <title>Genomic Encyclopedia of Type Strains, Phase IV (KMG-IV): sequencing the most valuable type-strain genomes for metagenomic binning, comparative biology and taxonomic classification.</title>
        <authorList>
            <person name="Goeker M."/>
        </authorList>
    </citation>
    <scope>NUCLEOTIDE SEQUENCE [LARGE SCALE GENOMIC DNA]</scope>
    <source>
        <strain evidence="9 10">DSM 29158</strain>
    </source>
</reference>
<dbReference type="NCBIfam" id="TIGR02315">
    <property type="entry name" value="ABC_phnC"/>
    <property type="match status" value="1"/>
</dbReference>
<dbReference type="InterPro" id="IPR017871">
    <property type="entry name" value="ABC_transporter-like_CS"/>
</dbReference>
<evidence type="ECO:0000259" key="8">
    <source>
        <dbReference type="PROSITE" id="PS50893"/>
    </source>
</evidence>
<dbReference type="GO" id="GO:0015416">
    <property type="term" value="F:ABC-type phosphonate transporter activity"/>
    <property type="evidence" value="ECO:0007669"/>
    <property type="project" value="InterPro"/>
</dbReference>